<organism evidence="1">
    <name type="scientific">marine sediment metagenome</name>
    <dbReference type="NCBI Taxonomy" id="412755"/>
    <lineage>
        <taxon>unclassified sequences</taxon>
        <taxon>metagenomes</taxon>
        <taxon>ecological metagenomes</taxon>
    </lineage>
</organism>
<gene>
    <name evidence="1" type="ORF">LCGC14_2413410</name>
</gene>
<sequence length="103" mass="11961">MEEMNRTAGEKLAEAEREHIEDLRRIGRAWGFVSPVDDGWFDTVEQHEAYIIEHCKLEIEENDILIAKLDRLAEALRKYGTHLSTCKIRERDSYGDPLDPTCT</sequence>
<comment type="caution">
    <text evidence="1">The sequence shown here is derived from an EMBL/GenBank/DDBJ whole genome shotgun (WGS) entry which is preliminary data.</text>
</comment>
<name>A0A0F9BRV8_9ZZZZ</name>
<proteinExistence type="predicted"/>
<dbReference type="EMBL" id="LAZR01036518">
    <property type="protein sequence ID" value="KKL24634.1"/>
    <property type="molecule type" value="Genomic_DNA"/>
</dbReference>
<dbReference type="AlphaFoldDB" id="A0A0F9BRV8"/>
<accession>A0A0F9BRV8</accession>
<protein>
    <submittedName>
        <fullName evidence="1">Uncharacterized protein</fullName>
    </submittedName>
</protein>
<evidence type="ECO:0000313" key="1">
    <source>
        <dbReference type="EMBL" id="KKL24634.1"/>
    </source>
</evidence>
<feature type="non-terminal residue" evidence="1">
    <location>
        <position position="103"/>
    </location>
</feature>
<reference evidence="1" key="1">
    <citation type="journal article" date="2015" name="Nature">
        <title>Complex archaea that bridge the gap between prokaryotes and eukaryotes.</title>
        <authorList>
            <person name="Spang A."/>
            <person name="Saw J.H."/>
            <person name="Jorgensen S.L."/>
            <person name="Zaremba-Niedzwiedzka K."/>
            <person name="Martijn J."/>
            <person name="Lind A.E."/>
            <person name="van Eijk R."/>
            <person name="Schleper C."/>
            <person name="Guy L."/>
            <person name="Ettema T.J."/>
        </authorList>
    </citation>
    <scope>NUCLEOTIDE SEQUENCE</scope>
</reference>